<keyword evidence="4" id="KW-1185">Reference proteome</keyword>
<feature type="transmembrane region" description="Helical" evidence="2">
    <location>
        <begin position="799"/>
        <end position="827"/>
    </location>
</feature>
<dbReference type="OrthoDB" id="549421at2759"/>
<proteinExistence type="predicted"/>
<dbReference type="AlphaFoldDB" id="A0A835YAA3"/>
<keyword evidence="2" id="KW-0812">Transmembrane</keyword>
<feature type="compositionally biased region" description="Low complexity" evidence="1">
    <location>
        <begin position="559"/>
        <end position="572"/>
    </location>
</feature>
<accession>A0A835YAA3</accession>
<feature type="region of interest" description="Disordered" evidence="1">
    <location>
        <begin position="130"/>
        <end position="220"/>
    </location>
</feature>
<evidence type="ECO:0000256" key="2">
    <source>
        <dbReference type="SAM" id="Phobius"/>
    </source>
</evidence>
<reference evidence="3" key="1">
    <citation type="journal article" date="2020" name="bioRxiv">
        <title>Comparative genomics of Chlamydomonas.</title>
        <authorList>
            <person name="Craig R.J."/>
            <person name="Hasan A.R."/>
            <person name="Ness R.W."/>
            <person name="Keightley P.D."/>
        </authorList>
    </citation>
    <scope>NUCLEOTIDE SEQUENCE</scope>
    <source>
        <strain evidence="3">CCAP 11/70</strain>
    </source>
</reference>
<feature type="transmembrane region" description="Helical" evidence="2">
    <location>
        <begin position="766"/>
        <end position="787"/>
    </location>
</feature>
<evidence type="ECO:0000313" key="4">
    <source>
        <dbReference type="Proteomes" id="UP000612055"/>
    </source>
</evidence>
<feature type="region of interest" description="Disordered" evidence="1">
    <location>
        <begin position="553"/>
        <end position="573"/>
    </location>
</feature>
<feature type="compositionally biased region" description="Basic and acidic residues" evidence="1">
    <location>
        <begin position="587"/>
        <end position="598"/>
    </location>
</feature>
<feature type="transmembrane region" description="Helical" evidence="2">
    <location>
        <begin position="707"/>
        <end position="728"/>
    </location>
</feature>
<name>A0A835YAA3_9CHLO</name>
<organism evidence="3 4">
    <name type="scientific">Edaphochlamys debaryana</name>
    <dbReference type="NCBI Taxonomy" id="47281"/>
    <lineage>
        <taxon>Eukaryota</taxon>
        <taxon>Viridiplantae</taxon>
        <taxon>Chlorophyta</taxon>
        <taxon>core chlorophytes</taxon>
        <taxon>Chlorophyceae</taxon>
        <taxon>CS clade</taxon>
        <taxon>Chlamydomonadales</taxon>
        <taxon>Chlamydomonadales incertae sedis</taxon>
        <taxon>Edaphochlamys</taxon>
    </lineage>
</organism>
<keyword evidence="2" id="KW-0472">Membrane</keyword>
<feature type="region of interest" description="Disordered" evidence="1">
    <location>
        <begin position="586"/>
        <end position="640"/>
    </location>
</feature>
<sequence length="927" mass="95540">MRGPRWVPSPTALASVFSKHWPSDIVLFLSLVNVSGVSLALELAYCAYATVATVILAVWYQEHVPGGVSIPWQLATRLLVAAVNTCIYNALYLPRARQEAAHAAAAKSLTAGGKACKGCDEGSPGLGLAAETGADTAGSRGISLDGTGRDRSRSNGDAPGETSSASGAGLQPGASWDPRALSAAPAQPRVRFTSPVSSDSGGRGNSAEQPGGDGPRSGLAPVRVRPLYRSCVQRRLALVKIAWADPCMAHPDWYARLNATVAACGTARLAAATLEAGCIKLTVVIEETAGDAQRQRSAGLPSIAEVLGALGLEQPAGLQEPSWQLEEALTAPSESTEAGTIGASEGLAAVRLAPRLLLVPPPSAGSADSQGAGAAAVALPRLRLVVTMPEGLAGGEVEVQVALRSKAGLLASRLVPVSAGGSTATALREYDIELLEPPSRPGLVLLDVSAEYPSSGLRCALVPLLATADADLAAELAAAAEAWPEAEAESLDHVLYDMATWAAAMYDITHGPGPSAQYMDMLWTGLVPALIEFTQTRGWRVATDRLHADLNRSGHGLLPTTSSVPTSAASASDTGMTHSYEFAVIPESEREATERKLGEGSWVGSGAADKPQRAEGGGGGPKERGAQEGPLQTVPTAGAGARASWRRALRLTLGLESAPPEEEEAFEEVRVSGAAARLQRMSRLLESLALAAILIQIQITRSDEGVFLPPLLALGTGAAGMLTWLVAAHAQHDHLLRALRVLRCVGLVLARLALVVLPYRVCSAEALRYVTGPGIVLLEGIALPVTLMMSPRTCGTLALLRLPLTAALPLSACGGASTILAALLIWARAEAASVLTSVAINTYLRFESMKRGPSASLSVGGGVGGRGVGGGGRATHGVAAAADDMASGSGNMRSSYGCSHSGENALSYGDHVSARAPFCVTVRPKTE</sequence>
<dbReference type="EMBL" id="JAEHOE010000008">
    <property type="protein sequence ID" value="KAG2498978.1"/>
    <property type="molecule type" value="Genomic_DNA"/>
</dbReference>
<evidence type="ECO:0000313" key="3">
    <source>
        <dbReference type="EMBL" id="KAG2498978.1"/>
    </source>
</evidence>
<evidence type="ECO:0000256" key="1">
    <source>
        <dbReference type="SAM" id="MobiDB-lite"/>
    </source>
</evidence>
<keyword evidence="2" id="KW-1133">Transmembrane helix</keyword>
<dbReference type="Proteomes" id="UP000612055">
    <property type="component" value="Unassembled WGS sequence"/>
</dbReference>
<gene>
    <name evidence="3" type="ORF">HYH03_003165</name>
</gene>
<protein>
    <submittedName>
        <fullName evidence="3">Uncharacterized protein</fullName>
    </submittedName>
</protein>
<comment type="caution">
    <text evidence="3">The sequence shown here is derived from an EMBL/GenBank/DDBJ whole genome shotgun (WGS) entry which is preliminary data.</text>
</comment>